<evidence type="ECO:0000256" key="2">
    <source>
        <dbReference type="ARBA" id="ARBA00022737"/>
    </source>
</evidence>
<gene>
    <name evidence="6" type="ORF">V6668_26100</name>
</gene>
<reference evidence="6 7" key="1">
    <citation type="submission" date="2024-02" db="EMBL/GenBank/DDBJ databases">
        <title>Complete sequences of two Paenibacillus sp. strains and one Lysinibacillus strain isolated from the environment on STAA medium highlight biotechnological potential.</title>
        <authorList>
            <person name="Attere S.A."/>
            <person name="Piche L.C."/>
            <person name="Intertaglia L."/>
            <person name="Lami R."/>
            <person name="Charette S.J."/>
            <person name="Vincent A.T."/>
        </authorList>
    </citation>
    <scope>NUCLEOTIDE SEQUENCE [LARGE SCALE GENOMIC DNA]</scope>
    <source>
        <strain evidence="6 7">Y5S-7</strain>
    </source>
</reference>
<proteinExistence type="inferred from homology"/>
<evidence type="ECO:0000259" key="5">
    <source>
        <dbReference type="PROSITE" id="PS50075"/>
    </source>
</evidence>
<dbReference type="SUPFAM" id="SSF52777">
    <property type="entry name" value="CoA-dependent acyltransferases"/>
    <property type="match status" value="1"/>
</dbReference>
<dbReference type="EMBL" id="CP145892">
    <property type="protein sequence ID" value="WWP19876.1"/>
    <property type="molecule type" value="Genomic_DNA"/>
</dbReference>
<evidence type="ECO:0000313" key="7">
    <source>
        <dbReference type="Proteomes" id="UP001364764"/>
    </source>
</evidence>
<dbReference type="CDD" id="cd05930">
    <property type="entry name" value="A_NRPS"/>
    <property type="match status" value="1"/>
</dbReference>
<dbReference type="SUPFAM" id="SSF47336">
    <property type="entry name" value="ACP-like"/>
    <property type="match status" value="1"/>
</dbReference>
<dbReference type="NCBIfam" id="TIGR01733">
    <property type="entry name" value="AA-adenyl-dom"/>
    <property type="match status" value="1"/>
</dbReference>
<dbReference type="PANTHER" id="PTHR45527:SF1">
    <property type="entry name" value="FATTY ACID SYNTHASE"/>
    <property type="match status" value="1"/>
</dbReference>
<protein>
    <submittedName>
        <fullName evidence="6">Amino acid adenylation domain-containing protein</fullName>
    </submittedName>
</protein>
<dbReference type="SUPFAM" id="SSF56801">
    <property type="entry name" value="Acetyl-CoA synthetase-like"/>
    <property type="match status" value="1"/>
</dbReference>
<dbReference type="GO" id="GO:0003824">
    <property type="term" value="F:catalytic activity"/>
    <property type="evidence" value="ECO:0007669"/>
    <property type="project" value="UniProtKB-KW"/>
</dbReference>
<accession>A0ABD8AQP6</accession>
<feature type="domain" description="Carrier" evidence="5">
    <location>
        <begin position="767"/>
        <end position="841"/>
    </location>
</feature>
<dbReference type="Gene3D" id="3.40.50.980">
    <property type="match status" value="2"/>
</dbReference>
<dbReference type="InterPro" id="IPR045851">
    <property type="entry name" value="AMP-bd_C_sf"/>
</dbReference>
<dbReference type="InterPro" id="IPR001242">
    <property type="entry name" value="Condensation_dom"/>
</dbReference>
<evidence type="ECO:0000256" key="1">
    <source>
        <dbReference type="ARBA" id="ARBA00006432"/>
    </source>
</evidence>
<evidence type="ECO:0000256" key="3">
    <source>
        <dbReference type="ARBA" id="ARBA00023194"/>
    </source>
</evidence>
<dbReference type="GeneID" id="93479019"/>
<dbReference type="Gene3D" id="2.30.38.10">
    <property type="entry name" value="Luciferase, Domain 3"/>
    <property type="match status" value="1"/>
</dbReference>
<evidence type="ECO:0000313" key="6">
    <source>
        <dbReference type="EMBL" id="WWP19876.1"/>
    </source>
</evidence>
<dbReference type="PROSITE" id="PS00455">
    <property type="entry name" value="AMP_BINDING"/>
    <property type="match status" value="1"/>
</dbReference>
<dbReference type="Pfam" id="PF00501">
    <property type="entry name" value="AMP-binding"/>
    <property type="match status" value="1"/>
</dbReference>
<dbReference type="Gene3D" id="3.30.300.30">
    <property type="match status" value="1"/>
</dbReference>
<sequence length="1211" mass="138127">MMSSDKFKEERTYWQEQLDGDIHIGTLFDGILQPSIQTGEPNVQVLSFSFPDELSARLIRMSGGSNLALYILLLSGFQHLLYRYYGHQNVLLGMPLTPEQVEDFRSSHLLAIRGKVDEAASFRQLVLDTKAEVMSARTYWHFPYDKMAEKLGRLPEECELKTVLYMKGIHEEPVLDEGTHCSLEFDRVDQRLHMTLRYGAIPLEPSQPERLCSHYIRLLEQTTALPDQPLSISWLLSSEEENEIMESWNKSPRSSLPEERSVCTLFLEQVNRIPNQTAVIEGDRQISYQSLEEQSNQLARLLLASGVTAESPVLVMMAGSVELIITILAVFKAGGTYIPLHPEYPLERIRHILMESDARIFLTGKLETEVQQALEEMTLAMPSGSGIEMIKLDDAPWRAEDGSGLSTLPDMSGLAYILYTSGSTGQPKGVGVEQRNLSAYVNAFQAEFQLNSTDKVLQQAASTFDTYMEEVFPALTAGATLVVVQREQLLDIHGLVQLLDRHKVTLVSTTPHILRELNRMPNLASVRTFISGGDVLKMADIGHLLTYTNVYNTYGPTETTVCALYEKLSSETVDPIPVGRPIQGYFVHIGDWHGRMLPVGVPGEICISGKGVSRGYVGLPELTDQKFAESPFVEGERMFRTGDTGMWTAEGRVLFLGRMDKQVKIRGHRIELAEVERHLNRYGPIGECVVLTIGVEGEKVLTAYIVADTELYVMDVRQYLMSLLPEYMLPSKYIQISHMPRTIHGKIDTRELLNQKQSLHFGMNYAPPESELEHQLVHVWCTLLEMERIGIDDDFFQLGGHSLLVIRMEVELENLGIRVLPSILYDNPTIRMLATVLKDNPGLADSDESENNGQASDVVQVNKTLSSSIGMEHSWGAHSDGYHPFNDVFFKLCFYNSLFPIVLQQKKSIHPFFIHHVDEYLWSDNEQFLVNGFFSCRKDTDILDDLGIGYEMVKISEDIIQDVSRAVLNARPVIVWVDVYYTSIRNDTYLKKHIPHTWLVYGVDPINQTFTVMEHKHHDNLSYEERTVSYQDLMDSYHGYIDHFNMEVNTFYTFYNKHNPVIHRRDSSQEQLEAYWQIYVSHMEEQQERVESSLARLVESVPQFEAVVHDQQLVSSMAEDWVISLHKLISAKKAEVYRCANLTGADSRLTHIRERIVMEWSDIRAVLAKYVLTSSYKPTSFHKLPEIYRNISLLEREYYDELAKSHMMGRI</sequence>
<dbReference type="FunFam" id="3.40.50.980:FF:000001">
    <property type="entry name" value="Non-ribosomal peptide synthetase"/>
    <property type="match status" value="1"/>
</dbReference>
<dbReference type="Pfam" id="PF00668">
    <property type="entry name" value="Condensation"/>
    <property type="match status" value="1"/>
</dbReference>
<dbReference type="InterPro" id="IPR036736">
    <property type="entry name" value="ACP-like_sf"/>
</dbReference>
<organism evidence="6 7">
    <name type="scientific">Paenibacillus amylolyticus</name>
    <dbReference type="NCBI Taxonomy" id="1451"/>
    <lineage>
        <taxon>Bacteria</taxon>
        <taxon>Bacillati</taxon>
        <taxon>Bacillota</taxon>
        <taxon>Bacilli</taxon>
        <taxon>Bacillales</taxon>
        <taxon>Paenibacillaceae</taxon>
        <taxon>Paenibacillus</taxon>
    </lineage>
</organism>
<dbReference type="InterPro" id="IPR000873">
    <property type="entry name" value="AMP-dep_synth/lig_dom"/>
</dbReference>
<dbReference type="AlphaFoldDB" id="A0ABD8AQP6"/>
<dbReference type="InterPro" id="IPR020845">
    <property type="entry name" value="AMP-binding_CS"/>
</dbReference>
<dbReference type="Pfam" id="PF00550">
    <property type="entry name" value="PP-binding"/>
    <property type="match status" value="1"/>
</dbReference>
<keyword evidence="2" id="KW-0677">Repeat</keyword>
<dbReference type="InterPro" id="IPR009081">
    <property type="entry name" value="PP-bd_ACP"/>
</dbReference>
<dbReference type="PROSITE" id="PS50075">
    <property type="entry name" value="CARRIER"/>
    <property type="match status" value="1"/>
</dbReference>
<dbReference type="GO" id="GO:0017000">
    <property type="term" value="P:antibiotic biosynthetic process"/>
    <property type="evidence" value="ECO:0007669"/>
    <property type="project" value="UniProtKB-KW"/>
</dbReference>
<comment type="similarity">
    <text evidence="1">Belongs to the ATP-dependent AMP-binding enzyme family.</text>
</comment>
<dbReference type="PANTHER" id="PTHR45527">
    <property type="entry name" value="NONRIBOSOMAL PEPTIDE SYNTHETASE"/>
    <property type="match status" value="1"/>
</dbReference>
<name>A0ABD8AQP6_PAEAM</name>
<dbReference type="RefSeq" id="WP_338707061.1">
    <property type="nucleotide sequence ID" value="NZ_CP145892.1"/>
</dbReference>
<dbReference type="Gene3D" id="3.30.559.30">
    <property type="entry name" value="Nonribosomal peptide synthetase, condensation domain"/>
    <property type="match status" value="1"/>
</dbReference>
<evidence type="ECO:0000256" key="4">
    <source>
        <dbReference type="ARBA" id="ARBA00023268"/>
    </source>
</evidence>
<keyword evidence="4" id="KW-0511">Multifunctional enzyme</keyword>
<dbReference type="Gene3D" id="1.10.1200.10">
    <property type="entry name" value="ACP-like"/>
    <property type="match status" value="1"/>
</dbReference>
<keyword evidence="3" id="KW-0045">Antibiotic biosynthesis</keyword>
<dbReference type="Proteomes" id="UP001364764">
    <property type="component" value="Chromosome"/>
</dbReference>
<dbReference type="InterPro" id="IPR010071">
    <property type="entry name" value="AA_adenyl_dom"/>
</dbReference>